<dbReference type="SMART" id="SM00463">
    <property type="entry name" value="SMR"/>
    <property type="match status" value="1"/>
</dbReference>
<keyword evidence="8" id="KW-0175">Coiled coil</keyword>
<dbReference type="NCBIfam" id="TIGR01069">
    <property type="entry name" value="mutS2"/>
    <property type="match status" value="1"/>
</dbReference>
<dbReference type="Proteomes" id="UP000198534">
    <property type="component" value="Unassembled WGS sequence"/>
</dbReference>
<dbReference type="Pfam" id="PF20297">
    <property type="entry name" value="MSSS"/>
    <property type="match status" value="1"/>
</dbReference>
<dbReference type="SMART" id="SM00533">
    <property type="entry name" value="MUTSd"/>
    <property type="match status" value="1"/>
</dbReference>
<evidence type="ECO:0000256" key="6">
    <source>
        <dbReference type="ARBA" id="ARBA00023125"/>
    </source>
</evidence>
<dbReference type="InterPro" id="IPR007696">
    <property type="entry name" value="DNA_mismatch_repair_MutS_core"/>
</dbReference>
<evidence type="ECO:0000256" key="7">
    <source>
        <dbReference type="HAMAP-Rule" id="MF_00092"/>
    </source>
</evidence>
<dbReference type="EC" id="3.6.4.-" evidence="7"/>
<keyword evidence="2 7" id="KW-0547">Nucleotide-binding</keyword>
<keyword evidence="1 7" id="KW-0699">rRNA-binding</keyword>
<dbReference type="Pfam" id="PF01713">
    <property type="entry name" value="Smr"/>
    <property type="match status" value="1"/>
</dbReference>
<evidence type="ECO:0000256" key="2">
    <source>
        <dbReference type="ARBA" id="ARBA00022741"/>
    </source>
</evidence>
<dbReference type="SMART" id="SM00534">
    <property type="entry name" value="MUTSac"/>
    <property type="match status" value="1"/>
</dbReference>
<comment type="subunit">
    <text evidence="7">Homodimer. Binds to stalled ribosomes, contacting rRNA.</text>
</comment>
<dbReference type="InterPro" id="IPR000432">
    <property type="entry name" value="DNA_mismatch_repair_MutS_C"/>
</dbReference>
<comment type="similarity">
    <text evidence="7">Belongs to the DNA mismatch repair MutS family. MutS2 subfamily.</text>
</comment>
<dbReference type="InterPro" id="IPR045076">
    <property type="entry name" value="MutS"/>
</dbReference>
<dbReference type="InterPro" id="IPR046893">
    <property type="entry name" value="MSSS"/>
</dbReference>
<dbReference type="GO" id="GO:0004519">
    <property type="term" value="F:endonuclease activity"/>
    <property type="evidence" value="ECO:0007669"/>
    <property type="project" value="UniProtKB-UniRule"/>
</dbReference>
<dbReference type="Gene3D" id="3.30.1370.110">
    <property type="match status" value="1"/>
</dbReference>
<evidence type="ECO:0000256" key="4">
    <source>
        <dbReference type="ARBA" id="ARBA00022840"/>
    </source>
</evidence>
<dbReference type="EMBL" id="FNNQ01000024">
    <property type="protein sequence ID" value="SDX55174.1"/>
    <property type="molecule type" value="Genomic_DNA"/>
</dbReference>
<dbReference type="GO" id="GO:0140664">
    <property type="term" value="F:ATP-dependent DNA damage sensor activity"/>
    <property type="evidence" value="ECO:0007669"/>
    <property type="project" value="InterPro"/>
</dbReference>
<evidence type="ECO:0000259" key="10">
    <source>
        <dbReference type="PROSITE" id="PS50828"/>
    </source>
</evidence>
<dbReference type="PANTHER" id="PTHR48466">
    <property type="entry name" value="OS10G0509000 PROTEIN-RELATED"/>
    <property type="match status" value="1"/>
</dbReference>
<protein>
    <recommendedName>
        <fullName evidence="7">Endonuclease MutS2</fullName>
        <ecNumber evidence="7">3.1.-.-</ecNumber>
    </recommendedName>
    <alternativeName>
        <fullName evidence="7">Ribosome-associated protein quality control-upstream factor</fullName>
        <shortName evidence="7">RQC-upstream factor</shortName>
        <shortName evidence="7">RqcU</shortName>
        <ecNumber evidence="7">3.6.4.-</ecNumber>
    </alternativeName>
</protein>
<evidence type="ECO:0000313" key="12">
    <source>
        <dbReference type="Proteomes" id="UP000198534"/>
    </source>
</evidence>
<dbReference type="CDD" id="cd03280">
    <property type="entry name" value="ABC_MutS2"/>
    <property type="match status" value="1"/>
</dbReference>
<accession>A0A1H3CNL9</accession>
<dbReference type="PROSITE" id="PS50828">
    <property type="entry name" value="SMR"/>
    <property type="match status" value="1"/>
</dbReference>
<keyword evidence="12" id="KW-1185">Reference proteome</keyword>
<dbReference type="InterPro" id="IPR036063">
    <property type="entry name" value="Smr_dom_sf"/>
</dbReference>
<evidence type="ECO:0000256" key="3">
    <source>
        <dbReference type="ARBA" id="ARBA00022801"/>
    </source>
</evidence>
<dbReference type="InterPro" id="IPR036187">
    <property type="entry name" value="DNA_mismatch_repair_MutS_sf"/>
</dbReference>
<keyword evidence="6 7" id="KW-0238">DNA-binding</keyword>
<dbReference type="SUPFAM" id="SSF160443">
    <property type="entry name" value="SMR domain-like"/>
    <property type="match status" value="1"/>
</dbReference>
<evidence type="ECO:0000256" key="9">
    <source>
        <dbReference type="SAM" id="MobiDB-lite"/>
    </source>
</evidence>
<dbReference type="GO" id="GO:0006298">
    <property type="term" value="P:mismatch repair"/>
    <property type="evidence" value="ECO:0007669"/>
    <property type="project" value="InterPro"/>
</dbReference>
<organism evidence="11 12">
    <name type="scientific">Marininema mesophilum</name>
    <dbReference type="NCBI Taxonomy" id="1048340"/>
    <lineage>
        <taxon>Bacteria</taxon>
        <taxon>Bacillati</taxon>
        <taxon>Bacillota</taxon>
        <taxon>Bacilli</taxon>
        <taxon>Bacillales</taxon>
        <taxon>Thermoactinomycetaceae</taxon>
        <taxon>Marininema</taxon>
    </lineage>
</organism>
<keyword evidence="4 7" id="KW-0067">ATP-binding</keyword>
<keyword evidence="7" id="KW-0255">Endonuclease</keyword>
<dbReference type="CDD" id="cd06503">
    <property type="entry name" value="ATP-synt_Fo_b"/>
    <property type="match status" value="1"/>
</dbReference>
<dbReference type="AlphaFoldDB" id="A0A1H3CNL9"/>
<dbReference type="GO" id="GO:0030983">
    <property type="term" value="F:mismatched DNA binding"/>
    <property type="evidence" value="ECO:0007669"/>
    <property type="project" value="InterPro"/>
</dbReference>
<dbReference type="FunFam" id="3.40.50.300:FF:000830">
    <property type="entry name" value="Endonuclease MutS2"/>
    <property type="match status" value="1"/>
</dbReference>
<feature type="binding site" evidence="7">
    <location>
        <begin position="348"/>
        <end position="355"/>
    </location>
    <ligand>
        <name>ATP</name>
        <dbReference type="ChEBI" id="CHEBI:30616"/>
    </ligand>
</feature>
<dbReference type="InterPro" id="IPR005747">
    <property type="entry name" value="MutS2"/>
</dbReference>
<feature type="compositionally biased region" description="Polar residues" evidence="9">
    <location>
        <begin position="638"/>
        <end position="650"/>
    </location>
</feature>
<feature type="region of interest" description="Disordered" evidence="9">
    <location>
        <begin position="631"/>
        <end position="650"/>
    </location>
</feature>
<dbReference type="InterPro" id="IPR002625">
    <property type="entry name" value="Smr_dom"/>
</dbReference>
<keyword evidence="7" id="KW-0540">Nuclease</keyword>
<feature type="coiled-coil region" evidence="8">
    <location>
        <begin position="546"/>
        <end position="591"/>
    </location>
</feature>
<dbReference type="PIRSF" id="PIRSF005814">
    <property type="entry name" value="MutS_YshD"/>
    <property type="match status" value="1"/>
</dbReference>
<evidence type="ECO:0000256" key="5">
    <source>
        <dbReference type="ARBA" id="ARBA00022884"/>
    </source>
</evidence>
<dbReference type="EC" id="3.1.-.-" evidence="7"/>
<dbReference type="SUPFAM" id="SSF52540">
    <property type="entry name" value="P-loop containing nucleoside triphosphate hydrolases"/>
    <property type="match status" value="1"/>
</dbReference>
<evidence type="ECO:0000256" key="1">
    <source>
        <dbReference type="ARBA" id="ARBA00022730"/>
    </source>
</evidence>
<dbReference type="GO" id="GO:0045910">
    <property type="term" value="P:negative regulation of DNA recombination"/>
    <property type="evidence" value="ECO:0007669"/>
    <property type="project" value="InterPro"/>
</dbReference>
<dbReference type="GO" id="GO:0072344">
    <property type="term" value="P:rescue of stalled ribosome"/>
    <property type="evidence" value="ECO:0007669"/>
    <property type="project" value="UniProtKB-UniRule"/>
</dbReference>
<dbReference type="HAMAP" id="MF_00092">
    <property type="entry name" value="MutS2"/>
    <property type="match status" value="1"/>
</dbReference>
<dbReference type="Pfam" id="PF00488">
    <property type="entry name" value="MutS_V"/>
    <property type="match status" value="1"/>
</dbReference>
<name>A0A1H3CNL9_9BACL</name>
<evidence type="ECO:0000256" key="8">
    <source>
        <dbReference type="SAM" id="Coils"/>
    </source>
</evidence>
<keyword evidence="3 7" id="KW-0378">Hydrolase</keyword>
<feature type="domain" description="Smr" evidence="10">
    <location>
        <begin position="724"/>
        <end position="799"/>
    </location>
</feature>
<dbReference type="InterPro" id="IPR027417">
    <property type="entry name" value="P-loop_NTPase"/>
</dbReference>
<dbReference type="STRING" id="1048340.SAMN05444487_1246"/>
<keyword evidence="5 7" id="KW-0694">RNA-binding</keyword>
<sequence>MLKEFAVGKGSVFLELHTLRTLEYNYMLTLLEEQASSEMGKEAISNLTPSNVTEEVRQMLTTTAEGMDILRLKGFPSLAGVKDIRNAVKRARLGSVLTTKDLRNVAGTAHGERQAKNVVSSIDEEDTPLPIIRGMVSGLAELRSLVKAIHAAVDVDGQVIDEASVELTRIRRSMTRLQGGIRSTLDQMIKSSHYQKMLQDPIVTQRNDRYVLPVKQEYRSAFGGMIHDQSASGQTLFIEPETVVQQNNRLRELELEEEREVERILRQLTGLVAESGDELLANLSVLTELDVIIAKGRLGGVLKGVCPQVAENGVMTLKKARHPMIPVEQAVPLDIELGRERQGIIVTGPNTGGKTVSLKTVGLLALMGQSGMPIPAEEGSSLPVFSGIFADIGDEQSIEQNLSTFSAHMTNIIRILDQIEERSLILLDELGAGTDPTEGAALAISILEYILAKGCRLMATTHYTELKVFAHSRDGVINASVEFDVETLSPTYRLLMGVPGKSNAFDIARRLGLSQEIVEDGRTHLSADENRLEEMITGLTKDRRLAEEDRTEATQLRVEAEKLQREYADKMAAWETEKEKLREKARIEARTLVTRAKRESEDVIKELREWAKARPQDLKEHQLTELKKRLDDAEPEVSPTQYRGVQSSSAPRRIRVGDQVLVRSFGQKGQVTEDLGNGEFQVSLGLMKMKVAEKDMEWKSSPKPEKEQGSTFYRRQSTDVKHELDLRGKMVEESFPEIDKYLDDALMAGYPKVSLIHGKGTGALRVGVHKYLNRHPQVKEYRLGEQGEGGTGVTVVELR</sequence>
<evidence type="ECO:0000313" key="11">
    <source>
        <dbReference type="EMBL" id="SDX55174.1"/>
    </source>
</evidence>
<dbReference type="PANTHER" id="PTHR48466:SF2">
    <property type="entry name" value="OS10G0509000 PROTEIN"/>
    <property type="match status" value="1"/>
</dbReference>
<dbReference type="GO" id="GO:0005524">
    <property type="term" value="F:ATP binding"/>
    <property type="evidence" value="ECO:0007669"/>
    <property type="project" value="UniProtKB-UniRule"/>
</dbReference>
<dbReference type="GO" id="GO:0019843">
    <property type="term" value="F:rRNA binding"/>
    <property type="evidence" value="ECO:0007669"/>
    <property type="project" value="UniProtKB-UniRule"/>
</dbReference>
<reference evidence="11 12" key="1">
    <citation type="submission" date="2016-10" db="EMBL/GenBank/DDBJ databases">
        <authorList>
            <person name="de Groot N.N."/>
        </authorList>
    </citation>
    <scope>NUCLEOTIDE SEQUENCE [LARGE SCALE GENOMIC DNA]</scope>
    <source>
        <strain evidence="11 12">DSM 45610</strain>
    </source>
</reference>
<comment type="function">
    <text evidence="7">Acts as a ribosome collision sensor, splitting the ribosome into its 2 subunits. Detects stalled/collided 70S ribosomes which it binds and splits by an ATP-hydrolysis driven conformational change. Acts upstream of the ribosome quality control system (RQC), a ribosome-associated complex that mediates the extraction of incompletely synthesized nascent chains from stalled ribosomes and their subsequent degradation. Probably generates substrates for RQC.</text>
</comment>
<comment type="function">
    <text evidence="7">Endonuclease that is involved in the suppression of homologous recombination and thus may have a key role in the control of bacterial genetic diversity.</text>
</comment>
<dbReference type="SUPFAM" id="SSF48334">
    <property type="entry name" value="DNA repair protein MutS, domain III"/>
    <property type="match status" value="1"/>
</dbReference>
<proteinExistence type="inferred from homology"/>
<gene>
    <name evidence="7" type="primary">mutS2</name>
    <name evidence="7" type="synonym">rqcU</name>
    <name evidence="11" type="ORF">SAMN05444487_1246</name>
</gene>
<dbReference type="Gene3D" id="3.40.50.300">
    <property type="entry name" value="P-loop containing nucleotide triphosphate hydrolases"/>
    <property type="match status" value="1"/>
</dbReference>
<dbReference type="PROSITE" id="PS00486">
    <property type="entry name" value="DNA_MISMATCH_REPAIR_2"/>
    <property type="match status" value="1"/>
</dbReference>
<dbReference type="GO" id="GO:0043023">
    <property type="term" value="F:ribosomal large subunit binding"/>
    <property type="evidence" value="ECO:0007669"/>
    <property type="project" value="UniProtKB-UniRule"/>
</dbReference>
<dbReference type="GO" id="GO:0016887">
    <property type="term" value="F:ATP hydrolysis activity"/>
    <property type="evidence" value="ECO:0007669"/>
    <property type="project" value="InterPro"/>
</dbReference>